<feature type="region of interest" description="Disordered" evidence="7">
    <location>
        <begin position="51"/>
        <end position="74"/>
    </location>
</feature>
<evidence type="ECO:0000256" key="7">
    <source>
        <dbReference type="SAM" id="MobiDB-lite"/>
    </source>
</evidence>
<dbReference type="EMBL" id="CADCUQ010000215">
    <property type="protein sequence ID" value="CAA9385443.1"/>
    <property type="molecule type" value="Genomic_DNA"/>
</dbReference>
<keyword evidence="4" id="KW-0808">Transferase</keyword>
<dbReference type="InterPro" id="IPR050736">
    <property type="entry name" value="Sensor_HK_Regulatory"/>
</dbReference>
<keyword evidence="5" id="KW-0418">Kinase</keyword>
<feature type="compositionally biased region" description="Basic and acidic residues" evidence="7">
    <location>
        <begin position="62"/>
        <end position="74"/>
    </location>
</feature>
<keyword evidence="3" id="KW-0597">Phosphoprotein</keyword>
<name>A0A6J4NHR6_9BACT</name>
<evidence type="ECO:0000256" key="2">
    <source>
        <dbReference type="ARBA" id="ARBA00012438"/>
    </source>
</evidence>
<dbReference type="AlphaFoldDB" id="A0A6J4NHR6"/>
<feature type="domain" description="Histidine kinase" evidence="8">
    <location>
        <begin position="160"/>
        <end position="378"/>
    </location>
</feature>
<dbReference type="PROSITE" id="PS50109">
    <property type="entry name" value="HIS_KIN"/>
    <property type="match status" value="1"/>
</dbReference>
<dbReference type="InterPro" id="IPR003661">
    <property type="entry name" value="HisK_dim/P_dom"/>
</dbReference>
<dbReference type="SMART" id="SM00388">
    <property type="entry name" value="HisKA"/>
    <property type="match status" value="1"/>
</dbReference>
<dbReference type="Gene3D" id="3.30.565.10">
    <property type="entry name" value="Histidine kinase-like ATPase, C-terminal domain"/>
    <property type="match status" value="1"/>
</dbReference>
<evidence type="ECO:0000256" key="1">
    <source>
        <dbReference type="ARBA" id="ARBA00000085"/>
    </source>
</evidence>
<dbReference type="InterPro" id="IPR004358">
    <property type="entry name" value="Sig_transdc_His_kin-like_C"/>
</dbReference>
<dbReference type="PANTHER" id="PTHR43711">
    <property type="entry name" value="TWO-COMPONENT HISTIDINE KINASE"/>
    <property type="match status" value="1"/>
</dbReference>
<comment type="catalytic activity">
    <reaction evidence="1">
        <text>ATP + protein L-histidine = ADP + protein N-phospho-L-histidine.</text>
        <dbReference type="EC" id="2.7.13.3"/>
    </reaction>
</comment>
<dbReference type="InterPro" id="IPR003594">
    <property type="entry name" value="HATPase_dom"/>
</dbReference>
<dbReference type="PANTHER" id="PTHR43711:SF1">
    <property type="entry name" value="HISTIDINE KINASE 1"/>
    <property type="match status" value="1"/>
</dbReference>
<evidence type="ECO:0000256" key="4">
    <source>
        <dbReference type="ARBA" id="ARBA00022679"/>
    </source>
</evidence>
<dbReference type="Pfam" id="PF00512">
    <property type="entry name" value="HisKA"/>
    <property type="match status" value="1"/>
</dbReference>
<dbReference type="InterPro" id="IPR036890">
    <property type="entry name" value="HATPase_C_sf"/>
</dbReference>
<dbReference type="CDD" id="cd00082">
    <property type="entry name" value="HisKA"/>
    <property type="match status" value="1"/>
</dbReference>
<proteinExistence type="predicted"/>
<dbReference type="PRINTS" id="PR00344">
    <property type="entry name" value="BCTRLSENSOR"/>
</dbReference>
<evidence type="ECO:0000259" key="8">
    <source>
        <dbReference type="PROSITE" id="PS50109"/>
    </source>
</evidence>
<accession>A0A6J4NHR6</accession>
<dbReference type="InterPro" id="IPR036097">
    <property type="entry name" value="HisK_dim/P_sf"/>
</dbReference>
<sequence>MRLADFILANLEPILVEWEAFACGIWPGPERDPRELRDHAADILRATAWDMKSAQTSSQQSDKSKGEGHAGRYSRRIDGASDVHAVGRVRSGFDLMAVVAEYRALRASVIRLWRESGPGPDLRDLEDVTRFNESIDQSLTEAVRSYTARVDESRQMFLAILGHDLRSPLNSMVLSAELLARTARLDAESSRLVSQISAGAGVMARMISDLLDFTGTGLGAPMPVAPAAMDVGDLCREVVDEVRAAHPTRTVTWRREGDLTGAWDAARLRQVLSNLLGNAIQHGGAGGAVDLAASGEGADVVLTVHNGGPPIPPEALGTIFEPLVRGASLESPQQRRPGSIGLGLYIAREVVAAHGGTIDVKSTPEAGTAFAVRLPRAAAAPRPVRQG</sequence>
<dbReference type="Pfam" id="PF02518">
    <property type="entry name" value="HATPase_c"/>
    <property type="match status" value="1"/>
</dbReference>
<organism evidence="9">
    <name type="scientific">uncultured Phycisphaerae bacterium</name>
    <dbReference type="NCBI Taxonomy" id="904963"/>
    <lineage>
        <taxon>Bacteria</taxon>
        <taxon>Pseudomonadati</taxon>
        <taxon>Planctomycetota</taxon>
        <taxon>Phycisphaerae</taxon>
        <taxon>environmental samples</taxon>
    </lineage>
</organism>
<dbReference type="InterPro" id="IPR005467">
    <property type="entry name" value="His_kinase_dom"/>
</dbReference>
<dbReference type="GO" id="GO:0000155">
    <property type="term" value="F:phosphorelay sensor kinase activity"/>
    <property type="evidence" value="ECO:0007669"/>
    <property type="project" value="InterPro"/>
</dbReference>
<reference evidence="9" key="1">
    <citation type="submission" date="2020-02" db="EMBL/GenBank/DDBJ databases">
        <authorList>
            <person name="Meier V. D."/>
        </authorList>
    </citation>
    <scope>NUCLEOTIDE SEQUENCE</scope>
    <source>
        <strain evidence="9">AVDCRST_MAG64</strain>
    </source>
</reference>
<evidence type="ECO:0000256" key="5">
    <source>
        <dbReference type="ARBA" id="ARBA00022777"/>
    </source>
</evidence>
<dbReference type="CDD" id="cd00075">
    <property type="entry name" value="HATPase"/>
    <property type="match status" value="1"/>
</dbReference>
<gene>
    <name evidence="9" type="ORF">AVDCRST_MAG64-895</name>
</gene>
<keyword evidence="6" id="KW-0902">Two-component regulatory system</keyword>
<evidence type="ECO:0000256" key="3">
    <source>
        <dbReference type="ARBA" id="ARBA00022553"/>
    </source>
</evidence>
<dbReference type="SMART" id="SM00387">
    <property type="entry name" value="HATPase_c"/>
    <property type="match status" value="1"/>
</dbReference>
<dbReference type="Gene3D" id="1.10.287.130">
    <property type="match status" value="1"/>
</dbReference>
<dbReference type="EC" id="2.7.13.3" evidence="2"/>
<evidence type="ECO:0000256" key="6">
    <source>
        <dbReference type="ARBA" id="ARBA00023012"/>
    </source>
</evidence>
<evidence type="ECO:0000313" key="9">
    <source>
        <dbReference type="EMBL" id="CAA9385443.1"/>
    </source>
</evidence>
<dbReference type="SUPFAM" id="SSF47384">
    <property type="entry name" value="Homodimeric domain of signal transducing histidine kinase"/>
    <property type="match status" value="1"/>
</dbReference>
<dbReference type="SUPFAM" id="SSF55874">
    <property type="entry name" value="ATPase domain of HSP90 chaperone/DNA topoisomerase II/histidine kinase"/>
    <property type="match status" value="1"/>
</dbReference>
<protein>
    <recommendedName>
        <fullName evidence="2">histidine kinase</fullName>
        <ecNumber evidence="2">2.7.13.3</ecNumber>
    </recommendedName>
</protein>